<dbReference type="InterPro" id="IPR015943">
    <property type="entry name" value="WD40/YVTN_repeat-like_dom_sf"/>
</dbReference>
<dbReference type="Pfam" id="PF25440">
    <property type="entry name" value="Beta-prop_RIC1_2nd"/>
    <property type="match status" value="1"/>
</dbReference>
<dbReference type="Proteomes" id="UP000037069">
    <property type="component" value="Unassembled WGS sequence"/>
</dbReference>
<dbReference type="OrthoDB" id="67540at2759"/>
<feature type="region of interest" description="Disordered" evidence="4">
    <location>
        <begin position="1235"/>
        <end position="1255"/>
    </location>
</feature>
<feature type="region of interest" description="Disordered" evidence="4">
    <location>
        <begin position="1037"/>
        <end position="1080"/>
    </location>
</feature>
<dbReference type="GO" id="GO:0034066">
    <property type="term" value="C:Ric1-Rgp1 guanyl-nucleotide exchange factor complex"/>
    <property type="evidence" value="ECO:0007669"/>
    <property type="project" value="InterPro"/>
</dbReference>
<reference evidence="6 7" key="1">
    <citation type="journal article" date="2015" name="Nat. Commun.">
        <title>Lucilia cuprina genome unlocks parasitic fly biology to underpin future interventions.</title>
        <authorList>
            <person name="Anstead C.A."/>
            <person name="Korhonen P.K."/>
            <person name="Young N.D."/>
            <person name="Hall R.S."/>
            <person name="Jex A.R."/>
            <person name="Murali S.C."/>
            <person name="Hughes D.S."/>
            <person name="Lee S.F."/>
            <person name="Perry T."/>
            <person name="Stroehlein A.J."/>
            <person name="Ansell B.R."/>
            <person name="Breugelmans B."/>
            <person name="Hofmann A."/>
            <person name="Qu J."/>
            <person name="Dugan S."/>
            <person name="Lee S.L."/>
            <person name="Chao H."/>
            <person name="Dinh H."/>
            <person name="Han Y."/>
            <person name="Doddapaneni H.V."/>
            <person name="Worley K.C."/>
            <person name="Muzny D.M."/>
            <person name="Ioannidis P."/>
            <person name="Waterhouse R.M."/>
            <person name="Zdobnov E.M."/>
            <person name="James P.J."/>
            <person name="Bagnall N.H."/>
            <person name="Kotze A.C."/>
            <person name="Gibbs R.A."/>
            <person name="Richards S."/>
            <person name="Batterham P."/>
            <person name="Gasser R.B."/>
        </authorList>
    </citation>
    <scope>NUCLEOTIDE SEQUENCE [LARGE SCALE GENOMIC DNA]</scope>
    <source>
        <strain evidence="6 7">LS</strain>
        <tissue evidence="6">Full body</tissue>
    </source>
</reference>
<dbReference type="PANTHER" id="PTHR22746">
    <property type="entry name" value="RAB6A-GEF COMPLEX PARTNER PROTEIN 1"/>
    <property type="match status" value="1"/>
</dbReference>
<evidence type="ECO:0000256" key="2">
    <source>
        <dbReference type="ARBA" id="ARBA00023136"/>
    </source>
</evidence>
<gene>
    <name evidence="6" type="ORF">FF38_10981</name>
</gene>
<protein>
    <recommendedName>
        <fullName evidence="3">Protein RIC1 homolog</fullName>
    </recommendedName>
</protein>
<accession>A0A0L0BXD3</accession>
<keyword evidence="2" id="KW-0472">Membrane</keyword>
<dbReference type="GO" id="GO:0006886">
    <property type="term" value="P:intracellular protein transport"/>
    <property type="evidence" value="ECO:0007669"/>
    <property type="project" value="InterPro"/>
</dbReference>
<evidence type="ECO:0000313" key="7">
    <source>
        <dbReference type="Proteomes" id="UP000037069"/>
    </source>
</evidence>
<sequence>MYFPIGWPKAVNLALPGESNNIKHICFDAVKILLAAVGTDFLGVWYANPLIPIVFYQRSVESVVSYGENKFVIWKPDSRQLVVLTTGGVLILYQVDFDASGNGIFQQVDPPMHSLKRDSAELFIKENIPKLSLKEVCLIQLSSTVTTVCCISLTELLVATEKCELMRIQWSELESDEFGDSESIAGAINLRQIQFYVNQQCNLKTIPPVRQDSYVASLEYSPFIGGCAAVFSDRRAAFLIANHLRFEAENMHGFWIPEVEDATVCSVNHKFRLLAYGRNNSDVSVYAIEDTTGGLEFSHRLSLNATVMPGTLGAVNELKWSPDGCVLVVSWENGGLALWSTFGALLMSSFSWDFGIHVDLIHDNPLCVSKMEWSTEGYQLFLTCKHKKLEDKCTDEPFSNVCQLSFVKSALTMNPCMTSHPHILLQADDTLYLNQGDNLEKIYFGGKFVFPNNKSECNVETGDINQVDDECVEIKNSVDISSILSESKYWTVLQLPQTYAATNWPIRYSAIDSEGLHLAVAGRTGLAHYSMVTKKWKLFGNESQEKDFVVSGGLLWWKGFIVCGCYSLLDRTDEIRCYPEECKLDNQFGNRIQVRAPVISLNMFRDQLIALTADGIVTLFAMRKCDAYTLKADCVYEVDVKSICIHPACIVSLTVTNLRNDLTTKVLVSAGNNESAETIIVNVCGRILMIQRDNSNNVVNSLMASCLASCVECFWLSNTAQESSPMKDCLWLFSGVHGMRVWLPILPPSNEQKREASHRLHTFMSKRIMLSFPLKLYPLVILFDNVIVLGVENETTLYTNEANSHFSLPFSQLERKSQVYLHKILRQLIKRNLGYSAWEIAQSCRRLPYFPHSLELLLHEVLEEEATSKEPIPDALLPSILDFIREFPVYLQTIVQCARKTEIALWPYLFSMAGKPKDLFQQCLESEELVTAASYLIILQNLEPSIISKQYATLLLEIALQHRNWELAKDLIRFLKAIDPNEIDSPRSSMVVNVKIAPPSQSQSQVNQNPDAFNLVLGPIARERSFSTTVLANNTSKEKKEKITVANSSSNNESSTPNNTSGPVVVVRRKSERSNSTKNERRETFCIETILHRHARKLLQNCKLIDLGYMSAFLDFHLVSWLSQEADKTGRLEDYVAALTLLHEELKLPTPATLYTPSEESDHDYNQMQKRFQMEKQFNLPHASSQTSESGYFSLALMDTPTSTQNGNITMHTNIPSIKENEELQYSSLLQTAPHPSQTAAGDYNKSRSNSQTSLDQSTVYRRFYSLNDDMSSSSLALGLNCVEVHHKILPEKLAIKMRYLLQLFIEANCIDFALVLSILLQDAASIGRIINVVIRSESVAACGRIQTSLKHVAQWSFDVECVYRSFMISLQPHIYLLDQFIQTSSATSSVLSSTTGLANNTQSGLNQTRNSDNTDLNESTKSGEHHQVDSLNNMLQSHITHHHSTGGNNINNGNWAYDKYTAEDKRNILSRQLSAESAKNPSTSFTQQSMLNARRSSFQHQNLDRNESSGCNLM</sequence>
<dbReference type="Gene3D" id="2.130.10.10">
    <property type="entry name" value="YVTN repeat-like/Quinoprotein amine dehydrogenase"/>
    <property type="match status" value="1"/>
</dbReference>
<feature type="region of interest" description="Disordered" evidence="4">
    <location>
        <begin position="1399"/>
        <end position="1427"/>
    </location>
</feature>
<evidence type="ECO:0000256" key="1">
    <source>
        <dbReference type="ARBA" id="ARBA00004370"/>
    </source>
</evidence>
<evidence type="ECO:0000313" key="6">
    <source>
        <dbReference type="EMBL" id="KNC24707.1"/>
    </source>
</evidence>
<feature type="compositionally biased region" description="Polar residues" evidence="4">
    <location>
        <begin position="1399"/>
        <end position="1421"/>
    </location>
</feature>
<dbReference type="GO" id="GO:0005829">
    <property type="term" value="C:cytosol"/>
    <property type="evidence" value="ECO:0007669"/>
    <property type="project" value="TreeGrafter"/>
</dbReference>
<keyword evidence="7" id="KW-1185">Reference proteome</keyword>
<dbReference type="InterPro" id="IPR036322">
    <property type="entry name" value="WD40_repeat_dom_sf"/>
</dbReference>
<comment type="caution">
    <text evidence="6">The sequence shown here is derived from an EMBL/GenBank/DDBJ whole genome shotgun (WGS) entry which is preliminary data.</text>
</comment>
<dbReference type="SUPFAM" id="SSF50978">
    <property type="entry name" value="WD40 repeat-like"/>
    <property type="match status" value="2"/>
</dbReference>
<dbReference type="STRING" id="7375.A0A0L0BXD3"/>
<proteinExistence type="predicted"/>
<dbReference type="PANTHER" id="PTHR22746:SF10">
    <property type="entry name" value="GUANINE NUCLEOTIDE EXCHANGE FACTOR SUBUNIT RIC1"/>
    <property type="match status" value="1"/>
</dbReference>
<evidence type="ECO:0000256" key="4">
    <source>
        <dbReference type="SAM" id="MobiDB-lite"/>
    </source>
</evidence>
<feature type="domain" description="Ras-GAP" evidence="5">
    <location>
        <begin position="751"/>
        <end position="983"/>
    </location>
</feature>
<dbReference type="PROSITE" id="PS50018">
    <property type="entry name" value="RAS_GTPASE_ACTIV_2"/>
    <property type="match status" value="1"/>
</dbReference>
<comment type="subcellular location">
    <subcellularLocation>
        <location evidence="1">Membrane</location>
    </subcellularLocation>
</comment>
<dbReference type="GO" id="GO:0042147">
    <property type="term" value="P:retrograde transport, endosome to Golgi"/>
    <property type="evidence" value="ECO:0007669"/>
    <property type="project" value="TreeGrafter"/>
</dbReference>
<dbReference type="InterPro" id="IPR040096">
    <property type="entry name" value="Ric1"/>
</dbReference>
<name>A0A0L0BXD3_LUCCU</name>
<evidence type="ECO:0000259" key="5">
    <source>
        <dbReference type="PROSITE" id="PS50018"/>
    </source>
</evidence>
<dbReference type="GO" id="GO:0000139">
    <property type="term" value="C:Golgi membrane"/>
    <property type="evidence" value="ECO:0007669"/>
    <property type="project" value="TreeGrafter"/>
</dbReference>
<dbReference type="InterPro" id="IPR009771">
    <property type="entry name" value="RIC1_C"/>
</dbReference>
<dbReference type="OMA" id="NCLAVGW"/>
<dbReference type="Pfam" id="PF07064">
    <property type="entry name" value="RIC1"/>
    <property type="match status" value="1"/>
</dbReference>
<organism evidence="6 7">
    <name type="scientific">Lucilia cuprina</name>
    <name type="common">Green bottle fly</name>
    <name type="synonym">Australian sheep blowfly</name>
    <dbReference type="NCBI Taxonomy" id="7375"/>
    <lineage>
        <taxon>Eukaryota</taxon>
        <taxon>Metazoa</taxon>
        <taxon>Ecdysozoa</taxon>
        <taxon>Arthropoda</taxon>
        <taxon>Hexapoda</taxon>
        <taxon>Insecta</taxon>
        <taxon>Pterygota</taxon>
        <taxon>Neoptera</taxon>
        <taxon>Endopterygota</taxon>
        <taxon>Diptera</taxon>
        <taxon>Brachycera</taxon>
        <taxon>Muscomorpha</taxon>
        <taxon>Oestroidea</taxon>
        <taxon>Calliphoridae</taxon>
        <taxon>Luciliinae</taxon>
        <taxon>Lucilia</taxon>
    </lineage>
</organism>
<dbReference type="EMBL" id="JRES01001184">
    <property type="protein sequence ID" value="KNC24707.1"/>
    <property type="molecule type" value="Genomic_DNA"/>
</dbReference>
<dbReference type="InterPro" id="IPR001936">
    <property type="entry name" value="RasGAP_dom"/>
</dbReference>
<feature type="compositionally biased region" description="Low complexity" evidence="4">
    <location>
        <begin position="1047"/>
        <end position="1061"/>
    </location>
</feature>
<evidence type="ECO:0000256" key="3">
    <source>
        <dbReference type="ARBA" id="ARBA00029879"/>
    </source>
</evidence>